<evidence type="ECO:0000256" key="1">
    <source>
        <dbReference type="SAM" id="Phobius"/>
    </source>
</evidence>
<evidence type="ECO:0000313" key="2">
    <source>
        <dbReference type="EMBL" id="ORC90212.1"/>
    </source>
</evidence>
<dbReference type="Proteomes" id="UP000192257">
    <property type="component" value="Unassembled WGS sequence"/>
</dbReference>
<gene>
    <name evidence="2" type="ORF">TM35_000092620</name>
</gene>
<reference evidence="2 3" key="1">
    <citation type="submission" date="2017-03" db="EMBL/GenBank/DDBJ databases">
        <title>An alternative strategy for trypanosome survival in the mammalian bloodstream revealed through genome and transcriptome analysis of the ubiquitous bovine parasite Trypanosoma (Megatrypanum) theileri.</title>
        <authorList>
            <person name="Kelly S."/>
            <person name="Ivens A."/>
            <person name="Mott A."/>
            <person name="O'Neill E."/>
            <person name="Emms D."/>
            <person name="Macleod O."/>
            <person name="Voorheis P."/>
            <person name="Matthews J."/>
            <person name="Matthews K."/>
            <person name="Carrington M."/>
        </authorList>
    </citation>
    <scope>NUCLEOTIDE SEQUENCE [LARGE SCALE GENOMIC DNA]</scope>
    <source>
        <strain evidence="2">Edinburgh</strain>
    </source>
</reference>
<accession>A0A1X0NZW7</accession>
<comment type="caution">
    <text evidence="2">The sequence shown here is derived from an EMBL/GenBank/DDBJ whole genome shotgun (WGS) entry which is preliminary data.</text>
</comment>
<keyword evidence="1" id="KW-1133">Transmembrane helix</keyword>
<dbReference type="EMBL" id="NBCO01000009">
    <property type="protein sequence ID" value="ORC90212.1"/>
    <property type="molecule type" value="Genomic_DNA"/>
</dbReference>
<proteinExistence type="predicted"/>
<keyword evidence="1" id="KW-0472">Membrane</keyword>
<dbReference type="OrthoDB" id="266417at2759"/>
<keyword evidence="3" id="KW-1185">Reference proteome</keyword>
<dbReference type="GeneID" id="39984281"/>
<name>A0A1X0NZW7_9TRYP</name>
<dbReference type="VEuPathDB" id="TriTrypDB:TM35_000092620"/>
<protein>
    <submittedName>
        <fullName evidence="2">Uncharacterized protein</fullName>
    </submittedName>
</protein>
<dbReference type="AlphaFoldDB" id="A0A1X0NZW7"/>
<dbReference type="RefSeq" id="XP_028884278.1">
    <property type="nucleotide sequence ID" value="XM_029024501.1"/>
</dbReference>
<sequence>MASFLTGGATLRVGITGELKSAMRLSHHTSAATKLLISDTTASVWNARRSFIEHSSDPKKWRSLEKAEIKRRHPGVKLGSEFARIKELGEIEQKLVEADKFTDWDMMWRFIIGILLFLVFLHVLLETVEPNPPPEYTPYIPSSIPTTSTVQK</sequence>
<feature type="transmembrane region" description="Helical" evidence="1">
    <location>
        <begin position="107"/>
        <end position="125"/>
    </location>
</feature>
<keyword evidence="1" id="KW-0812">Transmembrane</keyword>
<evidence type="ECO:0000313" key="3">
    <source>
        <dbReference type="Proteomes" id="UP000192257"/>
    </source>
</evidence>
<organism evidence="2 3">
    <name type="scientific">Trypanosoma theileri</name>
    <dbReference type="NCBI Taxonomy" id="67003"/>
    <lineage>
        <taxon>Eukaryota</taxon>
        <taxon>Discoba</taxon>
        <taxon>Euglenozoa</taxon>
        <taxon>Kinetoplastea</taxon>
        <taxon>Metakinetoplastina</taxon>
        <taxon>Trypanosomatida</taxon>
        <taxon>Trypanosomatidae</taxon>
        <taxon>Trypanosoma</taxon>
    </lineage>
</organism>